<dbReference type="SUPFAM" id="SSF52980">
    <property type="entry name" value="Restriction endonuclease-like"/>
    <property type="match status" value="1"/>
</dbReference>
<dbReference type="Proteomes" id="UP000193317">
    <property type="component" value="Unassembled WGS sequence"/>
</dbReference>
<dbReference type="RefSeq" id="WP_085670255.1">
    <property type="nucleotide sequence ID" value="NZ_JACKRU010000764.1"/>
</dbReference>
<sequence length="285" mass="31780">MSVVVFRGGEALAHGQVTRHELQRWYRPIFPGVYAPRQQELSLRHRTEGAWLWSRRGAVIAGVAASALHGAKWVDGDASIELIWSGTRPPSGIVARDEVLDDDESTRVVGLPVTTLARTAYDLGRHLPRNQAVARLDALMRATAVAVDKVLLLADRHPGARGVRHLRAALALVDSGAASPRETWLRLLLVDAGLPTPTTQIPINDNYRALAMLDMGWPEFGVGVEYDGDHHRSDRRQYAKDQRRLRRLEELGWILIRVIAEDKPAEVIQRVHNALLARGWRPSVD</sequence>
<dbReference type="Gene3D" id="3.40.960.10">
    <property type="entry name" value="VSR Endonuclease"/>
    <property type="match status" value="1"/>
</dbReference>
<dbReference type="InterPro" id="IPR011335">
    <property type="entry name" value="Restrct_endonuc-II-like"/>
</dbReference>
<keyword evidence="2" id="KW-1185">Reference proteome</keyword>
<comment type="caution">
    <text evidence="1">The sequence shown here is derived from an EMBL/GenBank/DDBJ whole genome shotgun (WGS) entry which is preliminary data.</text>
</comment>
<dbReference type="STRING" id="1787.A5725_08305"/>
<gene>
    <name evidence="1" type="ORF">AWC27_24035</name>
</gene>
<organism evidence="1 2">
    <name type="scientific">Mycobacterium szulgai</name>
    <dbReference type="NCBI Taxonomy" id="1787"/>
    <lineage>
        <taxon>Bacteria</taxon>
        <taxon>Bacillati</taxon>
        <taxon>Actinomycetota</taxon>
        <taxon>Actinomycetes</taxon>
        <taxon>Mycobacteriales</taxon>
        <taxon>Mycobacteriaceae</taxon>
        <taxon>Mycobacterium</taxon>
    </lineage>
</organism>
<dbReference type="AlphaFoldDB" id="A0A1X2EY03"/>
<protein>
    <recommendedName>
        <fullName evidence="3">DUF559 domain-containing protein</fullName>
    </recommendedName>
</protein>
<evidence type="ECO:0000313" key="2">
    <source>
        <dbReference type="Proteomes" id="UP000193317"/>
    </source>
</evidence>
<evidence type="ECO:0008006" key="3">
    <source>
        <dbReference type="Google" id="ProtNLM"/>
    </source>
</evidence>
<name>A0A1X2EY03_MYCSZ</name>
<reference evidence="1 2" key="1">
    <citation type="submission" date="2016-01" db="EMBL/GenBank/DDBJ databases">
        <title>The new phylogeny of the genus Mycobacterium.</title>
        <authorList>
            <person name="Tarcisio F."/>
            <person name="Conor M."/>
            <person name="Antonella G."/>
            <person name="Elisabetta G."/>
            <person name="Giulia F.S."/>
            <person name="Sara T."/>
            <person name="Anna F."/>
            <person name="Clotilde B."/>
            <person name="Roberto B."/>
            <person name="Veronica D.S."/>
            <person name="Fabio R."/>
            <person name="Monica P."/>
            <person name="Olivier J."/>
            <person name="Enrico T."/>
            <person name="Nicola S."/>
        </authorList>
    </citation>
    <scope>NUCLEOTIDE SEQUENCE [LARGE SCALE GENOMIC DNA]</scope>
    <source>
        <strain evidence="1 2">DSM 44166</strain>
    </source>
</reference>
<proteinExistence type="predicted"/>
<accession>A0A1X2EY03</accession>
<evidence type="ECO:0000313" key="1">
    <source>
        <dbReference type="EMBL" id="ORX11006.1"/>
    </source>
</evidence>
<dbReference type="EMBL" id="LQPW01000039">
    <property type="protein sequence ID" value="ORX11006.1"/>
    <property type="molecule type" value="Genomic_DNA"/>
</dbReference>
<dbReference type="OrthoDB" id="3173471at2"/>